<dbReference type="InterPro" id="IPR034984">
    <property type="entry name" value="Imelysin-like_IPPA"/>
</dbReference>
<proteinExistence type="predicted"/>
<gene>
    <name evidence="5" type="ordered locus">Hoch_3870</name>
</gene>
<dbReference type="CDD" id="cd14659">
    <property type="entry name" value="Imelysin-like_IPPA"/>
    <property type="match status" value="1"/>
</dbReference>
<dbReference type="OrthoDB" id="8591749at2"/>
<name>D0LZA7_HALO1</name>
<organism evidence="5 6">
    <name type="scientific">Haliangium ochraceum (strain DSM 14365 / JCM 11303 / SMP-2)</name>
    <dbReference type="NCBI Taxonomy" id="502025"/>
    <lineage>
        <taxon>Bacteria</taxon>
        <taxon>Pseudomonadati</taxon>
        <taxon>Myxococcota</taxon>
        <taxon>Polyangia</taxon>
        <taxon>Haliangiales</taxon>
        <taxon>Kofleriaceae</taxon>
        <taxon>Haliangium</taxon>
    </lineage>
</organism>
<dbReference type="EMBL" id="CP001804">
    <property type="protein sequence ID" value="ACY16369.1"/>
    <property type="molecule type" value="Genomic_DNA"/>
</dbReference>
<accession>D0LZA7</accession>
<feature type="domain" description="Imelysin-like" evidence="4">
    <location>
        <begin position="56"/>
        <end position="355"/>
    </location>
</feature>
<dbReference type="Proteomes" id="UP000001880">
    <property type="component" value="Chromosome"/>
</dbReference>
<keyword evidence="6" id="KW-1185">Reference proteome</keyword>
<evidence type="ECO:0000259" key="4">
    <source>
        <dbReference type="Pfam" id="PF09375"/>
    </source>
</evidence>
<dbReference type="Gene3D" id="1.20.1420.20">
    <property type="entry name" value="M75 peptidase, HXXE motif"/>
    <property type="match status" value="1"/>
</dbReference>
<comment type="subcellular location">
    <subcellularLocation>
        <location evidence="1">Cell envelope</location>
    </subcellularLocation>
</comment>
<dbReference type="HOGENOM" id="CLU_760621_0_0_7"/>
<dbReference type="GO" id="GO:0030313">
    <property type="term" value="C:cell envelope"/>
    <property type="evidence" value="ECO:0007669"/>
    <property type="project" value="UniProtKB-SubCell"/>
</dbReference>
<feature type="chain" id="PRO_5003011708" evidence="3">
    <location>
        <begin position="28"/>
        <end position="391"/>
    </location>
</feature>
<dbReference type="AlphaFoldDB" id="D0LZA7"/>
<protein>
    <submittedName>
        <fullName evidence="5">Peptidase M75, Imelysin</fullName>
    </submittedName>
</protein>
<evidence type="ECO:0000256" key="3">
    <source>
        <dbReference type="SAM" id="SignalP"/>
    </source>
</evidence>
<reference evidence="5 6" key="1">
    <citation type="journal article" date="2010" name="Stand. Genomic Sci.">
        <title>Complete genome sequence of Haliangium ochraceum type strain (SMP-2).</title>
        <authorList>
            <consortium name="US DOE Joint Genome Institute (JGI-PGF)"/>
            <person name="Ivanova N."/>
            <person name="Daum C."/>
            <person name="Lang E."/>
            <person name="Abt B."/>
            <person name="Kopitz M."/>
            <person name="Saunders E."/>
            <person name="Lapidus A."/>
            <person name="Lucas S."/>
            <person name="Glavina Del Rio T."/>
            <person name="Nolan M."/>
            <person name="Tice H."/>
            <person name="Copeland A."/>
            <person name="Cheng J.F."/>
            <person name="Chen F."/>
            <person name="Bruce D."/>
            <person name="Goodwin L."/>
            <person name="Pitluck S."/>
            <person name="Mavromatis K."/>
            <person name="Pati A."/>
            <person name="Mikhailova N."/>
            <person name="Chen A."/>
            <person name="Palaniappan K."/>
            <person name="Land M."/>
            <person name="Hauser L."/>
            <person name="Chang Y.J."/>
            <person name="Jeffries C.D."/>
            <person name="Detter J.C."/>
            <person name="Brettin T."/>
            <person name="Rohde M."/>
            <person name="Goker M."/>
            <person name="Bristow J."/>
            <person name="Markowitz V."/>
            <person name="Eisen J.A."/>
            <person name="Hugenholtz P."/>
            <person name="Kyrpides N.C."/>
            <person name="Klenk H.P."/>
        </authorList>
    </citation>
    <scope>NUCLEOTIDE SEQUENCE [LARGE SCALE GENOMIC DNA]</scope>
    <source>
        <strain evidence="6">DSM 14365 / CIP 107738 / JCM 11303 / AJ 13395 / SMP-2</strain>
    </source>
</reference>
<keyword evidence="2 3" id="KW-0732">Signal</keyword>
<evidence type="ECO:0000313" key="6">
    <source>
        <dbReference type="Proteomes" id="UP000001880"/>
    </source>
</evidence>
<dbReference type="Pfam" id="PF09375">
    <property type="entry name" value="Peptidase_M75"/>
    <property type="match status" value="1"/>
</dbReference>
<evidence type="ECO:0000313" key="5">
    <source>
        <dbReference type="EMBL" id="ACY16369.1"/>
    </source>
</evidence>
<dbReference type="STRING" id="502025.Hoch_3870"/>
<dbReference type="KEGG" id="hoh:Hoch_3870"/>
<sequence length="391" mass="41149">MPLATRSVLAPYLLPLALLVSAAPACSDEGSPSKGPDANRGPDVQDVLRDLANVVIVPAYDDFRASAEQLEAATRSLCAAPDAAQLTALRGQWRDTRALWKRAEAHEFGPAADLRIDTAVDFWPVRASSVDIELAKTDPVPEDYATTLGDTLKGLPVMEYILYDGASAADDADTESVLARLVDAETGEPTRTCAYLVALSVDVHAKATTLYQAWAPEGENFAAELATAGQGSTAYPDRAKAVSAVVNDFVYLIQEVESVKLAEPLGKRAGDVPQPDAVESARSDSSRADIAANLAGVRAVYTCTRGDATGASFQAAVAALNPELDAAIMAQLDDADAKVAAIALPLEQAVVDDPAPVEAAFESTKELFRLMAVDMVNLLGVTLNFSDNDGD</sequence>
<dbReference type="InterPro" id="IPR018976">
    <property type="entry name" value="Imelysin-like"/>
</dbReference>
<dbReference type="RefSeq" id="WP_012828968.1">
    <property type="nucleotide sequence ID" value="NC_013440.1"/>
</dbReference>
<evidence type="ECO:0000256" key="1">
    <source>
        <dbReference type="ARBA" id="ARBA00004196"/>
    </source>
</evidence>
<dbReference type="eggNOG" id="COG3489">
    <property type="taxonomic scope" value="Bacteria"/>
</dbReference>
<evidence type="ECO:0000256" key="2">
    <source>
        <dbReference type="ARBA" id="ARBA00022729"/>
    </source>
</evidence>
<feature type="signal peptide" evidence="3">
    <location>
        <begin position="1"/>
        <end position="27"/>
    </location>
</feature>
<dbReference type="InterPro" id="IPR038352">
    <property type="entry name" value="Imelysin_sf"/>
</dbReference>